<protein>
    <submittedName>
        <fullName evidence="1">Uncharacterized protein</fullName>
    </submittedName>
</protein>
<evidence type="ECO:0000313" key="1">
    <source>
        <dbReference type="EMBL" id="SPY28947.1"/>
    </source>
</evidence>
<dbReference type="Proteomes" id="UP000251647">
    <property type="component" value="Unassembled WGS sequence"/>
</dbReference>
<dbReference type="EMBL" id="UATL01000001">
    <property type="protein sequence ID" value="SPY28947.1"/>
    <property type="molecule type" value="Genomic_DNA"/>
</dbReference>
<organism evidence="1 2">
    <name type="scientific">Photobacterium damselae</name>
    <dbReference type="NCBI Taxonomy" id="38293"/>
    <lineage>
        <taxon>Bacteria</taxon>
        <taxon>Pseudomonadati</taxon>
        <taxon>Pseudomonadota</taxon>
        <taxon>Gammaproteobacteria</taxon>
        <taxon>Vibrionales</taxon>
        <taxon>Vibrionaceae</taxon>
        <taxon>Photobacterium</taxon>
    </lineage>
</organism>
<gene>
    <name evidence="1" type="ORF">NCTC11647_02051</name>
</gene>
<accession>A0A2X1WDG4</accession>
<proteinExistence type="predicted"/>
<dbReference type="AlphaFoldDB" id="A0A2X1WDG4"/>
<evidence type="ECO:0000313" key="2">
    <source>
        <dbReference type="Proteomes" id="UP000251647"/>
    </source>
</evidence>
<reference evidence="1 2" key="1">
    <citation type="submission" date="2018-06" db="EMBL/GenBank/DDBJ databases">
        <authorList>
            <consortium name="Pathogen Informatics"/>
            <person name="Doyle S."/>
        </authorList>
    </citation>
    <scope>NUCLEOTIDE SEQUENCE [LARGE SCALE GENOMIC DNA]</scope>
    <source>
        <strain evidence="1 2">NCTC11647</strain>
    </source>
</reference>
<name>A0A2X1WDG4_PHODM</name>
<sequence>MASGEWRVASGEWRVASGEWREVLTTILSMSKLLAIPTSPIQLKTNPDYLGSFDLNTLVPTLSLAVLPHNLVILFSLTVNGT</sequence>